<evidence type="ECO:0000313" key="4">
    <source>
        <dbReference type="EMBL" id="ODV82902.1"/>
    </source>
</evidence>
<name>A0A1E4SU04_9ASCO</name>
<reference evidence="5" key="1">
    <citation type="submission" date="2016-04" db="EMBL/GenBank/DDBJ databases">
        <title>Comparative genomics of biotechnologically important yeasts.</title>
        <authorList>
            <consortium name="DOE Joint Genome Institute"/>
            <person name="Riley R."/>
            <person name="Haridas S."/>
            <person name="Wolfe K.H."/>
            <person name="Lopes M.R."/>
            <person name="Hittinger C.T."/>
            <person name="Goker M."/>
            <person name="Salamov A."/>
            <person name="Wisecaver J."/>
            <person name="Long T.M."/>
            <person name="Aerts A.L."/>
            <person name="Barry K."/>
            <person name="Choi C."/>
            <person name="Clum A."/>
            <person name="Coughlan A.Y."/>
            <person name="Deshpande S."/>
            <person name="Douglass A.P."/>
            <person name="Hanson S.J."/>
            <person name="Klenk H.-P."/>
            <person name="Labutti K."/>
            <person name="Lapidus A."/>
            <person name="Lindquist E."/>
            <person name="Lipzen A."/>
            <person name="Meier-Kolthoff J.P."/>
            <person name="Ohm R.A."/>
            <person name="Otillar R.P."/>
            <person name="Pangilinan J."/>
            <person name="Peng Y."/>
            <person name="Rokas A."/>
            <person name="Rosa C.A."/>
            <person name="Scheuner C."/>
            <person name="Sibirny A.A."/>
            <person name="Slot J.C."/>
            <person name="Stielow J.B."/>
            <person name="Sun H."/>
            <person name="Kurtzman C.P."/>
            <person name="Blackwell M."/>
            <person name="Grigoriev I.V."/>
            <person name="Jeffries T.W."/>
        </authorList>
    </citation>
    <scope>NUCLEOTIDE SEQUENCE [LARGE SCALE GENOMIC DNA]</scope>
    <source>
        <strain evidence="5">NRRL YB-2248</strain>
    </source>
</reference>
<protein>
    <recommendedName>
        <fullName evidence="6">V-type proton ATPase subunit E</fullName>
    </recommendedName>
</protein>
<dbReference type="Gene3D" id="3.30.2320.30">
    <property type="entry name" value="ATP synthase, E subunit, C-terminal"/>
    <property type="match status" value="1"/>
</dbReference>
<comment type="similarity">
    <text evidence="1">Belongs to the V-ATPase E subunit family.</text>
</comment>
<dbReference type="EMBL" id="KV453871">
    <property type="protein sequence ID" value="ODV82902.1"/>
    <property type="molecule type" value="Genomic_DNA"/>
</dbReference>
<dbReference type="HAMAP" id="MF_00311">
    <property type="entry name" value="ATP_synth_E_arch"/>
    <property type="match status" value="1"/>
</dbReference>
<sequence>MSSARALTEDQVQGELLKMEAFITKEAEEKAKEIQLKADEEYEIEKASVVRSEINSIDSLYEAKFKKASLAQQITKSTIANKTRLKILATKEQTLGDIFAETNEELKKISANKSKYKVILTGLIEEGLLALMEKSVTVKVRETDVKIAKECAIEAAKNFEEKAKFPVEITVSDSDFLSKDSAGGCIIVNGTGKIDVNNTLEERLTLLSETALPAVRLELFGPSATRKFFD</sequence>
<gene>
    <name evidence="4" type="ORF">CANARDRAFT_30470</name>
</gene>
<dbReference type="Pfam" id="PF01991">
    <property type="entry name" value="vATP-synt_E"/>
    <property type="match status" value="1"/>
</dbReference>
<keyword evidence="2" id="KW-0813">Transport</keyword>
<dbReference type="OrthoDB" id="10263003at2759"/>
<keyword evidence="5" id="KW-1185">Reference proteome</keyword>
<dbReference type="PANTHER" id="PTHR45715">
    <property type="entry name" value="ATPASE H+-TRANSPORTING V1 SUBUNIT E1A-RELATED"/>
    <property type="match status" value="1"/>
</dbReference>
<dbReference type="Gene3D" id="6.10.250.1620">
    <property type="match status" value="1"/>
</dbReference>
<keyword evidence="3" id="KW-0406">Ion transport</keyword>
<dbReference type="GO" id="GO:0046961">
    <property type="term" value="F:proton-transporting ATPase activity, rotational mechanism"/>
    <property type="evidence" value="ECO:0007669"/>
    <property type="project" value="InterPro"/>
</dbReference>
<organism evidence="4 5">
    <name type="scientific">[Candida] arabinofermentans NRRL YB-2248</name>
    <dbReference type="NCBI Taxonomy" id="983967"/>
    <lineage>
        <taxon>Eukaryota</taxon>
        <taxon>Fungi</taxon>
        <taxon>Dikarya</taxon>
        <taxon>Ascomycota</taxon>
        <taxon>Saccharomycotina</taxon>
        <taxon>Pichiomycetes</taxon>
        <taxon>Pichiales</taxon>
        <taxon>Pichiaceae</taxon>
        <taxon>Ogataea</taxon>
        <taxon>Ogataea/Candida clade</taxon>
    </lineage>
</organism>
<dbReference type="InterPro" id="IPR038495">
    <property type="entry name" value="ATPase_E_C"/>
</dbReference>
<evidence type="ECO:0000256" key="3">
    <source>
        <dbReference type="ARBA" id="ARBA00023065"/>
    </source>
</evidence>
<proteinExistence type="inferred from homology"/>
<evidence type="ECO:0000256" key="2">
    <source>
        <dbReference type="ARBA" id="ARBA00022448"/>
    </source>
</evidence>
<dbReference type="GO" id="GO:0033178">
    <property type="term" value="C:proton-transporting two-sector ATPase complex, catalytic domain"/>
    <property type="evidence" value="ECO:0007669"/>
    <property type="project" value="InterPro"/>
</dbReference>
<dbReference type="Proteomes" id="UP000094801">
    <property type="component" value="Unassembled WGS sequence"/>
</dbReference>
<evidence type="ECO:0000313" key="5">
    <source>
        <dbReference type="Proteomes" id="UP000094801"/>
    </source>
</evidence>
<evidence type="ECO:0008006" key="6">
    <source>
        <dbReference type="Google" id="ProtNLM"/>
    </source>
</evidence>
<dbReference type="AlphaFoldDB" id="A0A1E4SU04"/>
<evidence type="ECO:0000256" key="1">
    <source>
        <dbReference type="ARBA" id="ARBA00005901"/>
    </source>
</evidence>
<dbReference type="SUPFAM" id="SSF160527">
    <property type="entry name" value="V-type ATPase subunit E-like"/>
    <property type="match status" value="1"/>
</dbReference>
<dbReference type="STRING" id="983967.A0A1E4SU04"/>
<accession>A0A1E4SU04</accession>
<dbReference type="InterPro" id="IPR002842">
    <property type="entry name" value="ATPase_V1_Esu"/>
</dbReference>